<protein>
    <submittedName>
        <fullName evidence="1">Uncharacterized protein</fullName>
    </submittedName>
</protein>
<accession>A0AAV8X317</accession>
<name>A0AAV8X317_9CUCU</name>
<dbReference type="AlphaFoldDB" id="A0AAV8X317"/>
<dbReference type="Proteomes" id="UP001162156">
    <property type="component" value="Unassembled WGS sequence"/>
</dbReference>
<proteinExistence type="predicted"/>
<dbReference type="EMBL" id="JANEYF010003946">
    <property type="protein sequence ID" value="KAJ8932926.1"/>
    <property type="molecule type" value="Genomic_DNA"/>
</dbReference>
<gene>
    <name evidence="1" type="ORF">NQ314_014343</name>
</gene>
<organism evidence="1 2">
    <name type="scientific">Rhamnusium bicolor</name>
    <dbReference type="NCBI Taxonomy" id="1586634"/>
    <lineage>
        <taxon>Eukaryota</taxon>
        <taxon>Metazoa</taxon>
        <taxon>Ecdysozoa</taxon>
        <taxon>Arthropoda</taxon>
        <taxon>Hexapoda</taxon>
        <taxon>Insecta</taxon>
        <taxon>Pterygota</taxon>
        <taxon>Neoptera</taxon>
        <taxon>Endopterygota</taxon>
        <taxon>Coleoptera</taxon>
        <taxon>Polyphaga</taxon>
        <taxon>Cucujiformia</taxon>
        <taxon>Chrysomeloidea</taxon>
        <taxon>Cerambycidae</taxon>
        <taxon>Lepturinae</taxon>
        <taxon>Rhagiini</taxon>
        <taxon>Rhamnusium</taxon>
    </lineage>
</organism>
<reference evidence="1" key="1">
    <citation type="journal article" date="2023" name="Insect Mol. Biol.">
        <title>Genome sequencing provides insights into the evolution of gene families encoding plant cell wall-degrading enzymes in longhorned beetles.</title>
        <authorList>
            <person name="Shin N.R."/>
            <person name="Okamura Y."/>
            <person name="Kirsch R."/>
            <person name="Pauchet Y."/>
        </authorList>
    </citation>
    <scope>NUCLEOTIDE SEQUENCE</scope>
    <source>
        <strain evidence="1">RBIC_L_NR</strain>
    </source>
</reference>
<evidence type="ECO:0000313" key="1">
    <source>
        <dbReference type="EMBL" id="KAJ8932926.1"/>
    </source>
</evidence>
<evidence type="ECO:0000313" key="2">
    <source>
        <dbReference type="Proteomes" id="UP001162156"/>
    </source>
</evidence>
<keyword evidence="2" id="KW-1185">Reference proteome</keyword>
<sequence>MFIFQVTTPIFPKRVSGRYLLSSGQLTSWFTQEEYKEKAIDILKNSIEMNAKQKKKNIALYKPKKKYSIKKDNVMINKLNNKKKVFQISKRGKKFKKNSQ</sequence>
<comment type="caution">
    <text evidence="1">The sequence shown here is derived from an EMBL/GenBank/DDBJ whole genome shotgun (WGS) entry which is preliminary data.</text>
</comment>